<dbReference type="PANTHER" id="PTHR22847:SF637">
    <property type="entry name" value="WD REPEAT DOMAIN 5B"/>
    <property type="match status" value="1"/>
</dbReference>
<dbReference type="GO" id="GO:1990234">
    <property type="term" value="C:transferase complex"/>
    <property type="evidence" value="ECO:0007669"/>
    <property type="project" value="UniProtKB-ARBA"/>
</dbReference>
<feature type="repeat" description="WD" evidence="3">
    <location>
        <begin position="20"/>
        <end position="60"/>
    </location>
</feature>
<evidence type="ECO:0000313" key="5">
    <source>
        <dbReference type="Proteomes" id="UP000054270"/>
    </source>
</evidence>
<keyword evidence="2" id="KW-0677">Repeat</keyword>
<sequence length="448" mass="48963">MYLGNIPNFIFRRPRLRAKLLGHTGSVVSLAFSRTGRLLASGGVDGVKVWDLKSMDEIEVPQQPFYERGQVSCICWITRQNDVFETLCYGNALGFLVFLQHSPAEGCFKVVFSARLALGGEILSMTTHISASFARIATGTRDKCIQVWDFDSSTCELKAVYSRRHGSERDIVPKALVFDNNPSKDVFVFGLYDGGLYRCSGIDGSIISRDQLGPNIGNAAMDTERSLIVVDNVATGFDLYKIVNGDKKFVRTLEVGKPSKTYAKSVVFGNGSRAVITGSDHGKVYVFDRVSGCVIKKIAHSKNGGVETVSAYDEPDGSVLIASASVRDKFGSTPNPILVWRWTPKFNGERSKAQVGADTVLPMTNQALQDYIKEQIAKNALENYIPGMNFGENQRSASAMVSTAIISNSDPLEESGGSKVVLPLELGTPKAEIDEIALKAEHQMYQDL</sequence>
<dbReference type="EMBL" id="KN817590">
    <property type="protein sequence ID" value="KJA18373.1"/>
    <property type="molecule type" value="Genomic_DNA"/>
</dbReference>
<evidence type="ECO:0000256" key="1">
    <source>
        <dbReference type="ARBA" id="ARBA00022574"/>
    </source>
</evidence>
<dbReference type="STRING" id="945553.A0A0D2M596"/>
<dbReference type="InterPro" id="IPR036322">
    <property type="entry name" value="WD40_repeat_dom_sf"/>
</dbReference>
<dbReference type="InterPro" id="IPR015943">
    <property type="entry name" value="WD40/YVTN_repeat-like_dom_sf"/>
</dbReference>
<dbReference type="Pfam" id="PF00400">
    <property type="entry name" value="WD40"/>
    <property type="match status" value="1"/>
</dbReference>
<evidence type="ECO:0000313" key="4">
    <source>
        <dbReference type="EMBL" id="KJA18373.1"/>
    </source>
</evidence>
<dbReference type="Proteomes" id="UP000054270">
    <property type="component" value="Unassembled WGS sequence"/>
</dbReference>
<evidence type="ECO:0000256" key="2">
    <source>
        <dbReference type="ARBA" id="ARBA00022737"/>
    </source>
</evidence>
<dbReference type="PANTHER" id="PTHR22847">
    <property type="entry name" value="WD40 REPEAT PROTEIN"/>
    <property type="match status" value="1"/>
</dbReference>
<keyword evidence="1 3" id="KW-0853">WD repeat</keyword>
<accession>A0A0D2M596</accession>
<keyword evidence="5" id="KW-1185">Reference proteome</keyword>
<dbReference type="AlphaFoldDB" id="A0A0D2M596"/>
<organism evidence="4 5">
    <name type="scientific">Hypholoma sublateritium (strain FD-334 SS-4)</name>
    <dbReference type="NCBI Taxonomy" id="945553"/>
    <lineage>
        <taxon>Eukaryota</taxon>
        <taxon>Fungi</taxon>
        <taxon>Dikarya</taxon>
        <taxon>Basidiomycota</taxon>
        <taxon>Agaricomycotina</taxon>
        <taxon>Agaricomycetes</taxon>
        <taxon>Agaricomycetidae</taxon>
        <taxon>Agaricales</taxon>
        <taxon>Agaricineae</taxon>
        <taxon>Strophariaceae</taxon>
        <taxon>Hypholoma</taxon>
    </lineage>
</organism>
<dbReference type="Gene3D" id="2.130.10.10">
    <property type="entry name" value="YVTN repeat-like/Quinoprotein amine dehydrogenase"/>
    <property type="match status" value="1"/>
</dbReference>
<dbReference type="OMA" id="FRECHAF"/>
<dbReference type="PROSITE" id="PS50082">
    <property type="entry name" value="WD_REPEATS_2"/>
    <property type="match status" value="1"/>
</dbReference>
<dbReference type="SMART" id="SM00320">
    <property type="entry name" value="WD40"/>
    <property type="match status" value="3"/>
</dbReference>
<protein>
    <submittedName>
        <fullName evidence="4">Uncharacterized protein</fullName>
    </submittedName>
</protein>
<dbReference type="SUPFAM" id="SSF50978">
    <property type="entry name" value="WD40 repeat-like"/>
    <property type="match status" value="1"/>
</dbReference>
<dbReference type="InterPro" id="IPR001680">
    <property type="entry name" value="WD40_rpt"/>
</dbReference>
<reference evidence="5" key="1">
    <citation type="submission" date="2014-04" db="EMBL/GenBank/DDBJ databases">
        <title>Evolutionary Origins and Diversification of the Mycorrhizal Mutualists.</title>
        <authorList>
            <consortium name="DOE Joint Genome Institute"/>
            <consortium name="Mycorrhizal Genomics Consortium"/>
            <person name="Kohler A."/>
            <person name="Kuo A."/>
            <person name="Nagy L.G."/>
            <person name="Floudas D."/>
            <person name="Copeland A."/>
            <person name="Barry K.W."/>
            <person name="Cichocki N."/>
            <person name="Veneault-Fourrey C."/>
            <person name="LaButti K."/>
            <person name="Lindquist E.A."/>
            <person name="Lipzen A."/>
            <person name="Lundell T."/>
            <person name="Morin E."/>
            <person name="Murat C."/>
            <person name="Riley R."/>
            <person name="Ohm R."/>
            <person name="Sun H."/>
            <person name="Tunlid A."/>
            <person name="Henrissat B."/>
            <person name="Grigoriev I.V."/>
            <person name="Hibbett D.S."/>
            <person name="Martin F."/>
        </authorList>
    </citation>
    <scope>NUCLEOTIDE SEQUENCE [LARGE SCALE GENOMIC DNA]</scope>
    <source>
        <strain evidence="5">FD-334 SS-4</strain>
    </source>
</reference>
<name>A0A0D2M596_HYPSF</name>
<proteinExistence type="predicted"/>
<dbReference type="OrthoDB" id="2654453at2759"/>
<evidence type="ECO:0000256" key="3">
    <source>
        <dbReference type="PROSITE-ProRule" id="PRU00221"/>
    </source>
</evidence>
<gene>
    <name evidence="4" type="ORF">HYPSUDRAFT_205481</name>
</gene>